<dbReference type="InterPro" id="IPR029060">
    <property type="entry name" value="PIN-like_dom_sf"/>
</dbReference>
<dbReference type="Pfam" id="PF01850">
    <property type="entry name" value="PIN"/>
    <property type="match status" value="1"/>
</dbReference>
<keyword evidence="3" id="KW-1185">Reference proteome</keyword>
<protein>
    <recommendedName>
        <fullName evidence="1">PIN domain-containing protein</fullName>
    </recommendedName>
</protein>
<reference evidence="2 3" key="1">
    <citation type="journal article" date="2015" name="J. Biotechnol.">
        <title>Complete genome sequence of Photorhabdus temperata subsp. thracensis 39-8(T), an entomopathogenic bacterium for the improved commercial bioinsecticide.</title>
        <authorList>
            <person name="Kwak Y."/>
            <person name="Shin J.H."/>
        </authorList>
    </citation>
    <scope>NUCLEOTIDE SEQUENCE [LARGE SCALE GENOMIC DNA]</scope>
    <source>
        <strain evidence="2 3">DSM 15199</strain>
    </source>
</reference>
<evidence type="ECO:0000313" key="2">
    <source>
        <dbReference type="EMBL" id="AKH65941.1"/>
    </source>
</evidence>
<proteinExistence type="predicted"/>
<dbReference type="KEGG" id="ptt:VY86_19460"/>
<gene>
    <name evidence="2" type="ORF">VY86_19460</name>
</gene>
<dbReference type="PANTHER" id="PTHR36173:SF2">
    <property type="entry name" value="RIBONUCLEASE VAPC16"/>
    <property type="match status" value="1"/>
</dbReference>
<evidence type="ECO:0000313" key="3">
    <source>
        <dbReference type="Proteomes" id="UP000034866"/>
    </source>
</evidence>
<dbReference type="InterPro" id="IPR002716">
    <property type="entry name" value="PIN_dom"/>
</dbReference>
<reference evidence="3" key="2">
    <citation type="submission" date="2015-03" db="EMBL/GenBank/DDBJ databases">
        <title>Genome sequence of Azospirillum thiophilum strain DSM 21654T.</title>
        <authorList>
            <person name="Kwak Y."/>
            <person name="Shin J.-H."/>
        </authorList>
    </citation>
    <scope>NUCLEOTIDE SEQUENCE [LARGE SCALE GENOMIC DNA]</scope>
    <source>
        <strain evidence="3">DSM 15199</strain>
    </source>
</reference>
<accession>A0A0F7LVK7</accession>
<dbReference type="SUPFAM" id="SSF88723">
    <property type="entry name" value="PIN domain-like"/>
    <property type="match status" value="1"/>
</dbReference>
<dbReference type="InterPro" id="IPR041705">
    <property type="entry name" value="PIN_Sll0205"/>
</dbReference>
<organism evidence="2 3">
    <name type="scientific">Photorhabdus thracensis</name>
    <dbReference type="NCBI Taxonomy" id="230089"/>
    <lineage>
        <taxon>Bacteria</taxon>
        <taxon>Pseudomonadati</taxon>
        <taxon>Pseudomonadota</taxon>
        <taxon>Gammaproteobacteria</taxon>
        <taxon>Enterobacterales</taxon>
        <taxon>Morganellaceae</taxon>
        <taxon>Photorhabdus</taxon>
    </lineage>
</organism>
<name>A0A0F7LVK7_9GAMM</name>
<dbReference type="STRING" id="230089.VY86_19460"/>
<sequence length="131" mass="15136">MAYLLDTHVIIWASIVPTKLNQKCMDILTNFDNQVFFSAASIWEVAIKYDLGEIDIEPYVLRKELLDNGFKELPIKGEHTVNVLTLPDKMHKDPFDRILVSQTKLEKMIFITADEKIIKHAGKYIKIEVCN</sequence>
<dbReference type="PATRIC" id="fig|230089.6.peg.4380"/>
<dbReference type="AlphaFoldDB" id="A0A0F7LVK7"/>
<dbReference type="InterPro" id="IPR052919">
    <property type="entry name" value="TA_system_RNase"/>
</dbReference>
<dbReference type="PANTHER" id="PTHR36173">
    <property type="entry name" value="RIBONUCLEASE VAPC16-RELATED"/>
    <property type="match status" value="1"/>
</dbReference>
<dbReference type="Proteomes" id="UP000034866">
    <property type="component" value="Chromosome"/>
</dbReference>
<evidence type="ECO:0000259" key="1">
    <source>
        <dbReference type="Pfam" id="PF01850"/>
    </source>
</evidence>
<dbReference type="CDD" id="cd09872">
    <property type="entry name" value="PIN_Sll0205-like"/>
    <property type="match status" value="1"/>
</dbReference>
<feature type="domain" description="PIN" evidence="1">
    <location>
        <begin position="3"/>
        <end position="121"/>
    </location>
</feature>
<dbReference type="EMBL" id="CP011104">
    <property type="protein sequence ID" value="AKH65941.1"/>
    <property type="molecule type" value="Genomic_DNA"/>
</dbReference>